<feature type="transmembrane region" description="Helical" evidence="6">
    <location>
        <begin position="123"/>
        <end position="143"/>
    </location>
</feature>
<feature type="transmembrane region" description="Helical" evidence="6">
    <location>
        <begin position="21"/>
        <end position="39"/>
    </location>
</feature>
<evidence type="ECO:0000256" key="3">
    <source>
        <dbReference type="ARBA" id="ARBA00022692"/>
    </source>
</evidence>
<reference evidence="8" key="1">
    <citation type="submission" date="2016-11" db="EMBL/GenBank/DDBJ databases">
        <title>Actinomyces gypaetusis sp. nov. isolated from Gypaetus barbatus in Qinghai Tibet Plateau China.</title>
        <authorList>
            <person name="Meng X."/>
        </authorList>
    </citation>
    <scope>NUCLEOTIDE SEQUENCE [LARGE SCALE GENOMIC DNA]</scope>
    <source>
        <strain evidence="8">DSM 15383</strain>
    </source>
</reference>
<comment type="caution">
    <text evidence="7">The sequence shown here is derived from an EMBL/GenBank/DDBJ whole genome shotgun (WGS) entry which is preliminary data.</text>
</comment>
<feature type="transmembrane region" description="Helical" evidence="6">
    <location>
        <begin position="342"/>
        <end position="359"/>
    </location>
</feature>
<keyword evidence="2" id="KW-1003">Cell membrane</keyword>
<dbReference type="AlphaFoldDB" id="A0A1Q5PS44"/>
<keyword evidence="8" id="KW-1185">Reference proteome</keyword>
<feature type="transmembrane region" description="Helical" evidence="6">
    <location>
        <begin position="366"/>
        <end position="384"/>
    </location>
</feature>
<feature type="transmembrane region" description="Helical" evidence="6">
    <location>
        <begin position="232"/>
        <end position="255"/>
    </location>
</feature>
<evidence type="ECO:0008006" key="9">
    <source>
        <dbReference type="Google" id="ProtNLM"/>
    </source>
</evidence>
<evidence type="ECO:0000256" key="1">
    <source>
        <dbReference type="ARBA" id="ARBA00004651"/>
    </source>
</evidence>
<dbReference type="GO" id="GO:0005886">
    <property type="term" value="C:plasma membrane"/>
    <property type="evidence" value="ECO:0007669"/>
    <property type="project" value="UniProtKB-SubCell"/>
</dbReference>
<dbReference type="STRING" id="156892.BM477_02215"/>
<dbReference type="PANTHER" id="PTHR30250">
    <property type="entry name" value="PST FAMILY PREDICTED COLANIC ACID TRANSPORTER"/>
    <property type="match status" value="1"/>
</dbReference>
<protein>
    <recommendedName>
        <fullName evidence="9">Polysaccharide biosynthesis protein</fullName>
    </recommendedName>
</protein>
<dbReference type="RefSeq" id="WP_075361055.1">
    <property type="nucleotide sequence ID" value="NZ_MPDM01000002.1"/>
</dbReference>
<evidence type="ECO:0000256" key="4">
    <source>
        <dbReference type="ARBA" id="ARBA00022989"/>
    </source>
</evidence>
<dbReference type="Proteomes" id="UP000186465">
    <property type="component" value="Unassembled WGS sequence"/>
</dbReference>
<gene>
    <name evidence="7" type="ORF">BM477_02215</name>
</gene>
<feature type="transmembrane region" description="Helical" evidence="6">
    <location>
        <begin position="390"/>
        <end position="412"/>
    </location>
</feature>
<keyword evidence="4 6" id="KW-1133">Transmembrane helix</keyword>
<sequence length="427" mass="46961">MKEWLKRRVSGSPFLKHMLTLVSGTAAAQAVGLLLQPILGRLYTPEVTGELAVYMSVTAIVISIAALRYDMTIMLPDTDDEARQLKRLSTRSILVVAFITTMAAMIAYPFIVDRYGVISSRILLVAGVSVFLVADSAAIQYWLNRKLNYKAIAINRAQQSIGILVTQIGLGFAGVRSVLGLLIGMIVGQAAAWITIFRKSADVREPVAPETPSMKELAFRYKKMPLLNGPNTLVDAVRFNGIILLLTATFGHAVGGEFFKAWAITEAPVALINGAIAQVFFQQLATVERGKMAPLVVNAIKRALLIGILPFVAMYFVAPYIVPWYLGAQWVNSGYYAQALVPWLYIQLASSPISYIFIVTEQQQRLLGFAIGYAVVPLAFLWTTPYPPLLTVRILAVLMASMLLIMITMSVYSAKEYDRKEPVDDAT</sequence>
<feature type="transmembrane region" description="Helical" evidence="6">
    <location>
        <begin position="51"/>
        <end position="71"/>
    </location>
</feature>
<name>A0A1Q5PS44_9ACTO</name>
<dbReference type="PANTHER" id="PTHR30250:SF28">
    <property type="entry name" value="POLYSACCHARIDE BIOSYNTHESIS PROTEIN"/>
    <property type="match status" value="1"/>
</dbReference>
<evidence type="ECO:0000313" key="8">
    <source>
        <dbReference type="Proteomes" id="UP000186465"/>
    </source>
</evidence>
<feature type="transmembrane region" description="Helical" evidence="6">
    <location>
        <begin position="302"/>
        <end position="322"/>
    </location>
</feature>
<evidence type="ECO:0000256" key="2">
    <source>
        <dbReference type="ARBA" id="ARBA00022475"/>
    </source>
</evidence>
<dbReference type="EMBL" id="MPDM01000002">
    <property type="protein sequence ID" value="OKL50230.1"/>
    <property type="molecule type" value="Genomic_DNA"/>
</dbReference>
<accession>A0A1Q5PS44</accession>
<feature type="transmembrane region" description="Helical" evidence="6">
    <location>
        <begin position="179"/>
        <end position="197"/>
    </location>
</feature>
<organism evidence="7 8">
    <name type="scientific">Boudabousia marimammalium</name>
    <dbReference type="NCBI Taxonomy" id="156892"/>
    <lineage>
        <taxon>Bacteria</taxon>
        <taxon>Bacillati</taxon>
        <taxon>Actinomycetota</taxon>
        <taxon>Actinomycetes</taxon>
        <taxon>Actinomycetales</taxon>
        <taxon>Actinomycetaceae</taxon>
        <taxon>Boudabousia</taxon>
    </lineage>
</organism>
<evidence type="ECO:0000256" key="6">
    <source>
        <dbReference type="SAM" id="Phobius"/>
    </source>
</evidence>
<feature type="transmembrane region" description="Helical" evidence="6">
    <location>
        <begin position="92"/>
        <end position="111"/>
    </location>
</feature>
<keyword evidence="3 6" id="KW-0812">Transmembrane</keyword>
<dbReference type="InterPro" id="IPR050833">
    <property type="entry name" value="Poly_Biosynth_Transport"/>
</dbReference>
<comment type="subcellular location">
    <subcellularLocation>
        <location evidence="1">Cell membrane</location>
        <topology evidence="1">Multi-pass membrane protein</topology>
    </subcellularLocation>
</comment>
<dbReference type="OrthoDB" id="3831435at2"/>
<keyword evidence="5 6" id="KW-0472">Membrane</keyword>
<proteinExistence type="predicted"/>
<evidence type="ECO:0000256" key="5">
    <source>
        <dbReference type="ARBA" id="ARBA00023136"/>
    </source>
</evidence>
<evidence type="ECO:0000313" key="7">
    <source>
        <dbReference type="EMBL" id="OKL50230.1"/>
    </source>
</evidence>